<dbReference type="InterPro" id="IPR010622">
    <property type="entry name" value="FAST_Leu-rich"/>
</dbReference>
<evidence type="ECO:0000259" key="1">
    <source>
        <dbReference type="Pfam" id="PF06743"/>
    </source>
</evidence>
<sequence length="548" mass="60763">MFKFSKILVNCTKNSGRLPSISRINLSSSPVVAEVKNPEGEDVPRSTVAKSNLNQKTQHSMVATAFASLNSENVNKINNEINTPHTDTKIASAKTIDEILSISEGNGVSRKHALKVVSVLAEWTSSGKVALNEFEADPRFIRLCKILTKNANTKPNKYDIPSRSEDLSTILNVTADDEAARLVSSITLPQMVKVMTTLSQKKRRSTLLLRALAYNITASADKLDLKKSADLLFSISNLNFPDENLLSKISNDVVAELEGNIQKSAVIGSILTSVGLLKYKNVVLLDALSEWILKQHSICRPQDVFSLFMTLAVLNHIPSNSDKLFEVLIPQLNQSEAGKPLIWLDIVWSLVLLNQATIEHISSVLNESFIKLIEEENTLSLSAKLKLLNINGHARVVVPNYKGPTLPDGSEIINTVILRSKEKKYMVDSVVDTLKNLIRSEDNLGTNVNTGFGFNIDAEFVLDKKCNPLPLNDKTNKEAKKIALMAYDFYDMSKGRVEPTGVNVLASNFLKAQGYKVLSVPFTEFKCRDKLVHRVKYIESKLKEIVNN</sequence>
<accession>A0A9P0B081</accession>
<feature type="domain" description="FAST kinase leucine-rich" evidence="1">
    <location>
        <begin position="305"/>
        <end position="372"/>
    </location>
</feature>
<evidence type="ECO:0000313" key="3">
    <source>
        <dbReference type="EMBL" id="CAH0552712.1"/>
    </source>
</evidence>
<name>A0A9P0B081_BRAAE</name>
<dbReference type="Proteomes" id="UP001154078">
    <property type="component" value="Chromosome 3"/>
</dbReference>
<protein>
    <recommendedName>
        <fullName evidence="5">Protein TBRG4</fullName>
    </recommendedName>
</protein>
<dbReference type="OrthoDB" id="6501018at2759"/>
<evidence type="ECO:0008006" key="5">
    <source>
        <dbReference type="Google" id="ProtNLM"/>
    </source>
</evidence>
<feature type="domain" description="FAST kinase-like protein subdomain 2" evidence="2">
    <location>
        <begin position="384"/>
        <end position="470"/>
    </location>
</feature>
<dbReference type="AlphaFoldDB" id="A0A9P0B081"/>
<organism evidence="3 4">
    <name type="scientific">Brassicogethes aeneus</name>
    <name type="common">Rape pollen beetle</name>
    <name type="synonym">Meligethes aeneus</name>
    <dbReference type="NCBI Taxonomy" id="1431903"/>
    <lineage>
        <taxon>Eukaryota</taxon>
        <taxon>Metazoa</taxon>
        <taxon>Ecdysozoa</taxon>
        <taxon>Arthropoda</taxon>
        <taxon>Hexapoda</taxon>
        <taxon>Insecta</taxon>
        <taxon>Pterygota</taxon>
        <taxon>Neoptera</taxon>
        <taxon>Endopterygota</taxon>
        <taxon>Coleoptera</taxon>
        <taxon>Polyphaga</taxon>
        <taxon>Cucujiformia</taxon>
        <taxon>Nitidulidae</taxon>
        <taxon>Meligethinae</taxon>
        <taxon>Brassicogethes</taxon>
    </lineage>
</organism>
<dbReference type="Pfam" id="PF06743">
    <property type="entry name" value="FAST_1"/>
    <property type="match status" value="1"/>
</dbReference>
<dbReference type="EMBL" id="OV121134">
    <property type="protein sequence ID" value="CAH0552712.1"/>
    <property type="molecule type" value="Genomic_DNA"/>
</dbReference>
<keyword evidence="4" id="KW-1185">Reference proteome</keyword>
<dbReference type="InterPro" id="IPR013579">
    <property type="entry name" value="FAST_2"/>
</dbReference>
<dbReference type="GO" id="GO:0044528">
    <property type="term" value="P:regulation of mitochondrial mRNA stability"/>
    <property type="evidence" value="ECO:0007669"/>
    <property type="project" value="InterPro"/>
</dbReference>
<dbReference type="Pfam" id="PF08368">
    <property type="entry name" value="FAST_2"/>
    <property type="match status" value="1"/>
</dbReference>
<evidence type="ECO:0000313" key="4">
    <source>
        <dbReference type="Proteomes" id="UP001154078"/>
    </source>
</evidence>
<evidence type="ECO:0000259" key="2">
    <source>
        <dbReference type="Pfam" id="PF08368"/>
    </source>
</evidence>
<gene>
    <name evidence="3" type="ORF">MELIAE_LOCUS4875</name>
</gene>
<reference evidence="3" key="1">
    <citation type="submission" date="2021-12" db="EMBL/GenBank/DDBJ databases">
        <authorList>
            <person name="King R."/>
        </authorList>
    </citation>
    <scope>NUCLEOTIDE SEQUENCE</scope>
</reference>
<proteinExistence type="predicted"/>